<dbReference type="PANTHER" id="PTHR15535">
    <property type="entry name" value="TRANSMEMBRANE PROTEIN 2-RELATED"/>
    <property type="match status" value="1"/>
</dbReference>
<keyword evidence="2" id="KW-1185">Reference proteome</keyword>
<dbReference type="InterPro" id="IPR052252">
    <property type="entry name" value="CEMIP/CEMIP2"/>
</dbReference>
<comment type="caution">
    <text evidence="1">The sequence shown here is derived from an EMBL/GenBank/DDBJ whole genome shotgun (WGS) entry which is preliminary data.</text>
</comment>
<evidence type="ECO:0000313" key="2">
    <source>
        <dbReference type="Proteomes" id="UP000271974"/>
    </source>
</evidence>
<protein>
    <submittedName>
        <fullName evidence="1">Uncharacterized protein</fullName>
    </submittedName>
</protein>
<dbReference type="Proteomes" id="UP000271974">
    <property type="component" value="Unassembled WGS sequence"/>
</dbReference>
<dbReference type="AlphaFoldDB" id="A0A3S0ZUV8"/>
<proteinExistence type="predicted"/>
<reference evidence="1 2" key="1">
    <citation type="submission" date="2019-01" db="EMBL/GenBank/DDBJ databases">
        <title>A draft genome assembly of the solar-powered sea slug Elysia chlorotica.</title>
        <authorList>
            <person name="Cai H."/>
            <person name="Li Q."/>
            <person name="Fang X."/>
            <person name="Li J."/>
            <person name="Curtis N.E."/>
            <person name="Altenburger A."/>
            <person name="Shibata T."/>
            <person name="Feng M."/>
            <person name="Maeda T."/>
            <person name="Schwartz J.A."/>
            <person name="Shigenobu S."/>
            <person name="Lundholm N."/>
            <person name="Nishiyama T."/>
            <person name="Yang H."/>
            <person name="Hasebe M."/>
            <person name="Li S."/>
            <person name="Pierce S.K."/>
            <person name="Wang J."/>
        </authorList>
    </citation>
    <scope>NUCLEOTIDE SEQUENCE [LARGE SCALE GENOMIC DNA]</scope>
    <source>
        <strain evidence="1">EC2010</strain>
        <tissue evidence="1">Whole organism of an adult</tissue>
    </source>
</reference>
<gene>
    <name evidence="1" type="ORF">EGW08_016454</name>
</gene>
<dbReference type="EMBL" id="RQTK01000711">
    <property type="protein sequence ID" value="RUS75793.1"/>
    <property type="molecule type" value="Genomic_DNA"/>
</dbReference>
<organism evidence="1 2">
    <name type="scientific">Elysia chlorotica</name>
    <name type="common">Eastern emerald elysia</name>
    <name type="synonym">Sea slug</name>
    <dbReference type="NCBI Taxonomy" id="188477"/>
    <lineage>
        <taxon>Eukaryota</taxon>
        <taxon>Metazoa</taxon>
        <taxon>Spiralia</taxon>
        <taxon>Lophotrochozoa</taxon>
        <taxon>Mollusca</taxon>
        <taxon>Gastropoda</taxon>
        <taxon>Heterobranchia</taxon>
        <taxon>Euthyneura</taxon>
        <taxon>Panpulmonata</taxon>
        <taxon>Sacoglossa</taxon>
        <taxon>Placobranchoidea</taxon>
        <taxon>Plakobranchidae</taxon>
        <taxon>Elysia</taxon>
    </lineage>
</organism>
<feature type="non-terminal residue" evidence="1">
    <location>
        <position position="1"/>
    </location>
</feature>
<name>A0A3S0ZUV8_ELYCH</name>
<dbReference type="OrthoDB" id="120976at2759"/>
<dbReference type="STRING" id="188477.A0A3S0ZUV8"/>
<accession>A0A3S0ZUV8</accession>
<evidence type="ECO:0000313" key="1">
    <source>
        <dbReference type="EMBL" id="RUS75793.1"/>
    </source>
</evidence>
<sequence>TSVLGYRPQRPATAITFHPNNYYPTVPTSGVRQLAFGYCDGENNSFRMMNGNASTPQWIVYDGTGNTIIRDYDGSLIGLPGTQMVHDRPFFTEPGCLSKPDWGLAACRHNYFQLVVRGETGALEDQYRGLYPVLIRKDSQPQDVYRQSGVKGHKFLLVPNRSYTIWFNASVGDSPRDILLRPRFGLQQGEVIRFACVYGKVQPNLRSRVTFWTSIQTSETSCG</sequence>